<dbReference type="Proteomes" id="UP000276133">
    <property type="component" value="Unassembled WGS sequence"/>
</dbReference>
<reference evidence="1 2" key="1">
    <citation type="journal article" date="2018" name="Sci. Rep.">
        <title>Genomic signatures of local adaptation to the degree of environmental predictability in rotifers.</title>
        <authorList>
            <person name="Franch-Gras L."/>
            <person name="Hahn C."/>
            <person name="Garcia-Roger E.M."/>
            <person name="Carmona M.J."/>
            <person name="Serra M."/>
            <person name="Gomez A."/>
        </authorList>
    </citation>
    <scope>NUCLEOTIDE SEQUENCE [LARGE SCALE GENOMIC DNA]</scope>
    <source>
        <strain evidence="1">HYR1</strain>
    </source>
</reference>
<evidence type="ECO:0000313" key="2">
    <source>
        <dbReference type="Proteomes" id="UP000276133"/>
    </source>
</evidence>
<name>A0A3M7RD49_BRAPC</name>
<proteinExistence type="predicted"/>
<protein>
    <submittedName>
        <fullName evidence="1">Uncharacterized protein</fullName>
    </submittedName>
</protein>
<keyword evidence="2" id="KW-1185">Reference proteome</keyword>
<sequence>IPLIVRLVHQHIVQHQLIAETTHNGLVSTIQIPTAIGGFYIGPKSDRRLGIETGSGHAVSTSNDLVGYAPIYQVVVPQLLVIGALFLQTLVLRRRVVQRAALGHQIKPGSFVDSLGRSVSIQPSLNATILDSLLILFDLVFERGLTGKVDCLQHQASRLVDYEKVAGPVGQVGLHVQPCGTSVQKLVHVLNEQIGLDALGCVFAVTRGVCAPRRRRPAHGARSLLGLAPLLHMVERDMAGRPADRSVPVRRERQRQHGWIERVAEQVGPLIAKTIECVRNGGQSGGFAVEHDQSMDQIEQNGAYLHQLELAREQFIGDKVVLDVFVVVFEQVDANERVVGRRSDRHHARLPVGLAEARLARDQPLGEDRWRVQCAQNGLKLDGILEQVGVHAAHFGPALQKRVHIEADLFHLELEQVVVRVVYLVSLVLVRTQLLVQTALQIDSGRGGRHLPAVLSRQCQQFFELGLLLEGARGVQQPGQLVDKVAVALQIVVYVAKGVLDQADQIWPVWLTWRAEPFARLVHGHKIDYFVQDLLQVGLFDVRLAAVAFE</sequence>
<comment type="caution">
    <text evidence="1">The sequence shown here is derived from an EMBL/GenBank/DDBJ whole genome shotgun (WGS) entry which is preliminary data.</text>
</comment>
<dbReference type="AlphaFoldDB" id="A0A3M7RD49"/>
<gene>
    <name evidence="1" type="ORF">BpHYR1_024859</name>
</gene>
<organism evidence="1 2">
    <name type="scientific">Brachionus plicatilis</name>
    <name type="common">Marine rotifer</name>
    <name type="synonym">Brachionus muelleri</name>
    <dbReference type="NCBI Taxonomy" id="10195"/>
    <lineage>
        <taxon>Eukaryota</taxon>
        <taxon>Metazoa</taxon>
        <taxon>Spiralia</taxon>
        <taxon>Gnathifera</taxon>
        <taxon>Rotifera</taxon>
        <taxon>Eurotatoria</taxon>
        <taxon>Monogononta</taxon>
        <taxon>Pseudotrocha</taxon>
        <taxon>Ploima</taxon>
        <taxon>Brachionidae</taxon>
        <taxon>Brachionus</taxon>
    </lineage>
</organism>
<feature type="non-terminal residue" evidence="1">
    <location>
        <position position="1"/>
    </location>
</feature>
<dbReference type="EMBL" id="REGN01003658">
    <property type="protein sequence ID" value="RNA21476.1"/>
    <property type="molecule type" value="Genomic_DNA"/>
</dbReference>
<evidence type="ECO:0000313" key="1">
    <source>
        <dbReference type="EMBL" id="RNA21476.1"/>
    </source>
</evidence>
<accession>A0A3M7RD49</accession>